<name>A0AAC9FPD9_9RALS</name>
<gene>
    <name evidence="1" type="ORF">ACS15_1205</name>
</gene>
<proteinExistence type="predicted"/>
<dbReference type="AlphaFoldDB" id="A0AAC9FPD9"/>
<evidence type="ECO:0000313" key="2">
    <source>
        <dbReference type="Proteomes" id="UP000077927"/>
    </source>
</evidence>
<dbReference type="KEGG" id="rin:ACS15_1205"/>
<dbReference type="EMBL" id="CP012605">
    <property type="protein sequence ID" value="ANH71514.1"/>
    <property type="molecule type" value="Genomic_DNA"/>
</dbReference>
<protein>
    <submittedName>
        <fullName evidence="1">Uncharacterized protein</fullName>
    </submittedName>
</protein>
<dbReference type="Proteomes" id="UP000077927">
    <property type="component" value="Chromosome 1"/>
</dbReference>
<reference evidence="1 2" key="1">
    <citation type="submission" date="2015-09" db="EMBL/GenBank/DDBJ databases">
        <authorList>
            <person name="Xu Y."/>
            <person name="Nagy A."/>
            <person name="Liu N.T."/>
            <person name="Nou X."/>
        </authorList>
    </citation>
    <scope>NUCLEOTIDE SEQUENCE [LARGE SCALE GENOMIC DNA]</scope>
    <source>
        <strain evidence="1 2">FC1138</strain>
    </source>
</reference>
<evidence type="ECO:0000313" key="1">
    <source>
        <dbReference type="EMBL" id="ANH71514.1"/>
    </source>
</evidence>
<organism evidence="1 2">
    <name type="scientific">Ralstonia insidiosa</name>
    <dbReference type="NCBI Taxonomy" id="190721"/>
    <lineage>
        <taxon>Bacteria</taxon>
        <taxon>Pseudomonadati</taxon>
        <taxon>Pseudomonadota</taxon>
        <taxon>Betaproteobacteria</taxon>
        <taxon>Burkholderiales</taxon>
        <taxon>Burkholderiaceae</taxon>
        <taxon>Ralstonia</taxon>
    </lineage>
</organism>
<sequence>MVKVLAGGKALTGKGFQRMPSSLNENRYHYKQHLTMC</sequence>
<accession>A0AAC9FPD9</accession>